<accession>A0A7G2CP17</accession>
<dbReference type="AlphaFoldDB" id="A0A7G2CP17"/>
<feature type="compositionally biased region" description="Polar residues" evidence="2">
    <location>
        <begin position="39"/>
        <end position="48"/>
    </location>
</feature>
<gene>
    <name evidence="3" type="ORF">ADEAN_000913000</name>
</gene>
<keyword evidence="1" id="KW-0175">Coiled coil</keyword>
<dbReference type="Proteomes" id="UP000515908">
    <property type="component" value="Chromosome 22"/>
</dbReference>
<name>A0A7G2CP17_9TRYP</name>
<feature type="coiled-coil region" evidence="1">
    <location>
        <begin position="659"/>
        <end position="686"/>
    </location>
</feature>
<dbReference type="EMBL" id="LR877166">
    <property type="protein sequence ID" value="CAD2221598.1"/>
    <property type="molecule type" value="Genomic_DNA"/>
</dbReference>
<feature type="region of interest" description="Disordered" evidence="2">
    <location>
        <begin position="1"/>
        <end position="157"/>
    </location>
</feature>
<organism evidence="3 4">
    <name type="scientific">Angomonas deanei</name>
    <dbReference type="NCBI Taxonomy" id="59799"/>
    <lineage>
        <taxon>Eukaryota</taxon>
        <taxon>Discoba</taxon>
        <taxon>Euglenozoa</taxon>
        <taxon>Kinetoplastea</taxon>
        <taxon>Metakinetoplastina</taxon>
        <taxon>Trypanosomatida</taxon>
        <taxon>Trypanosomatidae</taxon>
        <taxon>Strigomonadinae</taxon>
        <taxon>Angomonas</taxon>
    </lineage>
</organism>
<feature type="compositionally biased region" description="Basic and acidic residues" evidence="2">
    <location>
        <begin position="145"/>
        <end position="157"/>
    </location>
</feature>
<feature type="coiled-coil region" evidence="1">
    <location>
        <begin position="424"/>
        <end position="596"/>
    </location>
</feature>
<protein>
    <submittedName>
        <fullName evidence="3">Uncharacterized protein</fullName>
    </submittedName>
</protein>
<evidence type="ECO:0000313" key="4">
    <source>
        <dbReference type="Proteomes" id="UP000515908"/>
    </source>
</evidence>
<reference evidence="3 4" key="1">
    <citation type="submission" date="2020-08" db="EMBL/GenBank/DDBJ databases">
        <authorList>
            <person name="Newling K."/>
            <person name="Davey J."/>
            <person name="Forrester S."/>
        </authorList>
    </citation>
    <scope>NUCLEOTIDE SEQUENCE [LARGE SCALE GENOMIC DNA]</scope>
    <source>
        <strain evidence="4">Crithidia deanei Carvalho (ATCC PRA-265)</strain>
    </source>
</reference>
<feature type="region of interest" description="Disordered" evidence="2">
    <location>
        <begin position="196"/>
        <end position="235"/>
    </location>
</feature>
<evidence type="ECO:0000256" key="1">
    <source>
        <dbReference type="SAM" id="Coils"/>
    </source>
</evidence>
<evidence type="ECO:0000256" key="2">
    <source>
        <dbReference type="SAM" id="MobiDB-lite"/>
    </source>
</evidence>
<feature type="region of interest" description="Disordered" evidence="2">
    <location>
        <begin position="266"/>
        <end position="288"/>
    </location>
</feature>
<proteinExistence type="predicted"/>
<keyword evidence="4" id="KW-1185">Reference proteome</keyword>
<evidence type="ECO:0000313" key="3">
    <source>
        <dbReference type="EMBL" id="CAD2221598.1"/>
    </source>
</evidence>
<dbReference type="VEuPathDB" id="TriTrypDB:ADEAN_000913000"/>
<feature type="compositionally biased region" description="Polar residues" evidence="2">
    <location>
        <begin position="211"/>
        <end position="231"/>
    </location>
</feature>
<sequence>MLSWFTPPATDNPEPEEETTRSGFHPIDLSTIPDVPPTLSFSTPSAAQPTKREEPATAAAGRQKMNFFGGMQIVKKTATRERTTSAVDTPTMEEGTPEVRTSVSAEPASPPAYEPPRVEPAGHNPNVLESFLHDEVEESSSSSDETPRETHVPSSHVERLEKIFLQHDPSKLSQIDSILAYFRGREDELFRQLSEKYPQDHQTGGSGGASRRQSVSKGDSLPDSPNVSDVVNTAPPPPKSSFAFINSTTLPVNPGRVIHASDSVRSPMISTPATDKETPSVINTDSGGEEGEEYVTLEVEQGDAVGPLQDSLKEQLERLCLRFQENVSLLESLSKLQNEVNDKLANGDYSRVSAVQEKISSATENISRVNDTIREESNVFVPVCNKFTQQLLHLSSQLESKKARMRDTLRTTHAAQRSTLLSTLETIQNSLKKNNTRMGEIENKLEQLSQSLEDNTAKGDTLQTLLTERKTSAAVEVNRLTEEMAVQDKEIAEYEKKLALLKERRRKNARELQLLEQQYVKDTTETNHSIKEVTATVAKLKQEKDTLTNQKDLLSSEKVNFSNRLSELESAVHSQEIQHKEEEETLQDELSRLESEGKSAPALQEFFNHLREVMDLRKTVLSVLAPHEERPRGLPDAVVELFRKRRTCEEKRDAIAQEVARTERSIVEKRVELDLLETRLPNLQDQVKLLLTSKQYKDAQKKSEELQTSSQQCQTLKQSIAELEGFRQQLLQSTSDTRDQLEEVEKVLLNEKKQMMDTYKAKLALTLVPNWAADAEMETQLQSLVSVLDSELRLLEETTL</sequence>